<evidence type="ECO:0000256" key="3">
    <source>
        <dbReference type="ARBA" id="ARBA00022777"/>
    </source>
</evidence>
<dbReference type="InterPro" id="IPR018485">
    <property type="entry name" value="FGGY_C"/>
</dbReference>
<dbReference type="AlphaFoldDB" id="A0A1I3IM68"/>
<dbReference type="PANTHER" id="PTHR10196:SF67">
    <property type="entry name" value="SEDOHEPTULOKINASE"/>
    <property type="match status" value="1"/>
</dbReference>
<dbReference type="Pfam" id="PF02782">
    <property type="entry name" value="FGGY_C"/>
    <property type="match status" value="1"/>
</dbReference>
<dbReference type="Pfam" id="PF00370">
    <property type="entry name" value="FGGY_N"/>
    <property type="match status" value="1"/>
</dbReference>
<reference evidence="6 7" key="1">
    <citation type="submission" date="2016-10" db="EMBL/GenBank/DDBJ databases">
        <authorList>
            <person name="de Groot N.N."/>
        </authorList>
    </citation>
    <scope>NUCLEOTIDE SEQUENCE [LARGE SCALE GENOMIC DNA]</scope>
    <source>
        <strain evidence="6 7">RK1</strain>
    </source>
</reference>
<name>A0A1I3IM68_9SPHI</name>
<gene>
    <name evidence="6" type="ORF">SAMN05444682_104150</name>
</gene>
<dbReference type="GO" id="GO:0006071">
    <property type="term" value="P:glycerol metabolic process"/>
    <property type="evidence" value="ECO:0007669"/>
    <property type="project" value="TreeGrafter"/>
</dbReference>
<comment type="similarity">
    <text evidence="1">Belongs to the FGGY kinase family.</text>
</comment>
<dbReference type="PIRSF" id="PIRSF000538">
    <property type="entry name" value="GlpK"/>
    <property type="match status" value="1"/>
</dbReference>
<dbReference type="Proteomes" id="UP000198670">
    <property type="component" value="Unassembled WGS sequence"/>
</dbReference>
<accession>A0A1I3IM68</accession>
<evidence type="ECO:0000256" key="2">
    <source>
        <dbReference type="ARBA" id="ARBA00022679"/>
    </source>
</evidence>
<dbReference type="PANTHER" id="PTHR10196">
    <property type="entry name" value="SUGAR KINASE"/>
    <property type="match status" value="1"/>
</dbReference>
<feature type="domain" description="Carbohydrate kinase FGGY C-terminal" evidence="5">
    <location>
        <begin position="243"/>
        <end position="432"/>
    </location>
</feature>
<sequence>MYFVGIDIGTSSISGVAYTAESREIESVTIPNDAGIPSTKRWERAQNPMRILEIVRTMIDDFSVRYTAIQGIGITGQMHGMLYVNREGDAISPLYTWQDGRANLRYKTGMTYSAFLSESTGHAVPAGFGLATHFYNCRNGLVPDGIGKICTIMDFVVMKLVGQQVPVTDYSNGAGLGLFDVERLNFDHAGLAKVGIDSGLLPELAESTVSRGHYRDIPVYMAVGDNQAAFLGSVSQLKQSIHVTVGTSSQVSVFSDKYMKIPGVETRPFPGGGYMLVGAALCGGQAFAMLRTFFEETVAKFSASPTEGIDFYQIMTSVAYKDDSFDLPIVETLFDGTRSAPDKRGHIENISTHNFTPDNLIIGLLKGICRELYQFYQALPEEVRSAKSVLVGSGNALKRNPVLCRAFEEQFKTALIFSPYDEEAAFGACLNAIAGSASTFVN</sequence>
<dbReference type="GO" id="GO:0050277">
    <property type="term" value="F:sedoheptulokinase activity"/>
    <property type="evidence" value="ECO:0007669"/>
    <property type="project" value="TreeGrafter"/>
</dbReference>
<protein>
    <submittedName>
        <fullName evidence="6">Sedoheptulokinase</fullName>
    </submittedName>
</protein>
<evidence type="ECO:0000259" key="4">
    <source>
        <dbReference type="Pfam" id="PF00370"/>
    </source>
</evidence>
<dbReference type="InterPro" id="IPR043129">
    <property type="entry name" value="ATPase_NBD"/>
</dbReference>
<dbReference type="OrthoDB" id="9805576at2"/>
<organism evidence="6 7">
    <name type="scientific">Parapedobacter indicus</name>
    <dbReference type="NCBI Taxonomy" id="1477437"/>
    <lineage>
        <taxon>Bacteria</taxon>
        <taxon>Pseudomonadati</taxon>
        <taxon>Bacteroidota</taxon>
        <taxon>Sphingobacteriia</taxon>
        <taxon>Sphingobacteriales</taxon>
        <taxon>Sphingobacteriaceae</taxon>
        <taxon>Parapedobacter</taxon>
    </lineage>
</organism>
<proteinExistence type="inferred from homology"/>
<dbReference type="GO" id="GO:0005829">
    <property type="term" value="C:cytosol"/>
    <property type="evidence" value="ECO:0007669"/>
    <property type="project" value="TreeGrafter"/>
</dbReference>
<dbReference type="InterPro" id="IPR018484">
    <property type="entry name" value="FGGY_N"/>
</dbReference>
<evidence type="ECO:0000256" key="1">
    <source>
        <dbReference type="ARBA" id="ARBA00009156"/>
    </source>
</evidence>
<dbReference type="EMBL" id="FOQO01000004">
    <property type="protein sequence ID" value="SFI49085.1"/>
    <property type="molecule type" value="Genomic_DNA"/>
</dbReference>
<dbReference type="SUPFAM" id="SSF53067">
    <property type="entry name" value="Actin-like ATPase domain"/>
    <property type="match status" value="2"/>
</dbReference>
<keyword evidence="7" id="KW-1185">Reference proteome</keyword>
<evidence type="ECO:0000313" key="6">
    <source>
        <dbReference type="EMBL" id="SFI49085.1"/>
    </source>
</evidence>
<dbReference type="CDD" id="cd07777">
    <property type="entry name" value="ASKHA_NBD_FGGY_SHK"/>
    <property type="match status" value="1"/>
</dbReference>
<dbReference type="STRING" id="1477437.SAMN05444682_104150"/>
<keyword evidence="2" id="KW-0808">Transferase</keyword>
<feature type="domain" description="Carbohydrate kinase FGGY N-terminal" evidence="4">
    <location>
        <begin position="2"/>
        <end position="232"/>
    </location>
</feature>
<evidence type="ECO:0000259" key="5">
    <source>
        <dbReference type="Pfam" id="PF02782"/>
    </source>
</evidence>
<evidence type="ECO:0000313" key="7">
    <source>
        <dbReference type="Proteomes" id="UP000198670"/>
    </source>
</evidence>
<dbReference type="Gene3D" id="3.30.420.40">
    <property type="match status" value="2"/>
</dbReference>
<dbReference type="InterPro" id="IPR000577">
    <property type="entry name" value="Carb_kinase_FGGY"/>
</dbReference>
<keyword evidence="3 6" id="KW-0418">Kinase</keyword>
<dbReference type="RefSeq" id="WP_090626416.1">
    <property type="nucleotide sequence ID" value="NZ_FOQO01000004.1"/>
</dbReference>